<dbReference type="Gene3D" id="1.10.10.10">
    <property type="entry name" value="Winged helix-like DNA-binding domain superfamily/Winged helix DNA-binding domain"/>
    <property type="match status" value="1"/>
</dbReference>
<dbReference type="InterPro" id="IPR001766">
    <property type="entry name" value="Fork_head_dom"/>
</dbReference>
<evidence type="ECO:0000313" key="5">
    <source>
        <dbReference type="EMBL" id="SNX83585.1"/>
    </source>
</evidence>
<feature type="region of interest" description="Disordered" evidence="3">
    <location>
        <begin position="630"/>
        <end position="684"/>
    </location>
</feature>
<feature type="region of interest" description="Disordered" evidence="3">
    <location>
        <begin position="88"/>
        <end position="113"/>
    </location>
</feature>
<dbReference type="SMART" id="SM00339">
    <property type="entry name" value="FH"/>
    <property type="match status" value="1"/>
</dbReference>
<comment type="subcellular location">
    <subcellularLocation>
        <location evidence="2">Nucleus</location>
    </subcellularLocation>
</comment>
<dbReference type="GO" id="GO:0043565">
    <property type="term" value="F:sequence-specific DNA binding"/>
    <property type="evidence" value="ECO:0007669"/>
    <property type="project" value="InterPro"/>
</dbReference>
<sequence length="684" mass="72179">MSSYQGSGTNSPAIGRHQNNQYSHSIAGTSLTAPASPSGAYTASALAYANAQLSQYAATGGSAAIPAHLNPHALSSALSDYSISLPNSAASSPGATPRRLPATGTSTPGGNSRVAASAITGKRLNWSEMICQTIAESESGRLVIQDLFEGMCSKFPEIREWAFGKDWEARVKNRIKSTLSIKGNLFVKVPRPSSAAGKGSWWTLSPEAQEAWKTGRVANVVKNNAHSRAGSAGPSSIHGSPVRTVSSKFGASSHSTNPPYLIQGSHTHQNHSQRTSPLGLGLNQASNYGSPLANNFNFGDSLPVAHTTSQPSVLPSNLGLGGGDDNNNLGFGGQQQTGVSQSMQDQAQNAQASMAPQNFAHLSFMQGSAPQPLGTAQSVPHLGGPQSMPFPAQAHDLSPTNLANFAANFSNDDYSALFAGIPGFDANVFAATNNANNGHVNMSMGAYNMEQNNHPFGGSIPGAYTLLQNQQQPQQGQTHNSAYPNFGSNMYANLQQGSQQQQQQQHQQMPAQLQRNANQNLNQNQGQGTPSQQPQSQPGQQQQQQANQQQSSHQQQQQQQPQQPPQQPQQQPQQQQGQNNLNGNNNNNNNMNGGMPSSYTSNFAGSSPFLPSNGFEGPSPADSTWFSFTPLVQANDGNDNNGNSNSSNNNSLSALGQLGGEGSRKRRTSGELGDFQLPPPQSGS</sequence>
<dbReference type="EMBL" id="OAPG01000004">
    <property type="protein sequence ID" value="SNX83585.1"/>
    <property type="molecule type" value="Genomic_DNA"/>
</dbReference>
<keyword evidence="2" id="KW-0539">Nucleus</keyword>
<comment type="caution">
    <text evidence="5">The sequence shown here is derived from an EMBL/GenBank/DDBJ whole genome shotgun (WGS) entry which is preliminary data.</text>
</comment>
<dbReference type="AlphaFoldDB" id="A0AAJ4XJB3"/>
<dbReference type="PROSITE" id="PS50039">
    <property type="entry name" value="FORK_HEAD_3"/>
    <property type="match status" value="1"/>
</dbReference>
<proteinExistence type="predicted"/>
<organism evidence="5 6">
    <name type="scientific">Melanopsichium pennsylvanicum</name>
    <dbReference type="NCBI Taxonomy" id="63383"/>
    <lineage>
        <taxon>Eukaryota</taxon>
        <taxon>Fungi</taxon>
        <taxon>Dikarya</taxon>
        <taxon>Basidiomycota</taxon>
        <taxon>Ustilaginomycotina</taxon>
        <taxon>Ustilaginomycetes</taxon>
        <taxon>Ustilaginales</taxon>
        <taxon>Ustilaginaceae</taxon>
        <taxon>Melanopsichium</taxon>
    </lineage>
</organism>
<feature type="compositionally biased region" description="Low complexity" evidence="3">
    <location>
        <begin position="521"/>
        <end position="561"/>
    </location>
</feature>
<dbReference type="Pfam" id="PF00250">
    <property type="entry name" value="Forkhead"/>
    <property type="match status" value="1"/>
</dbReference>
<evidence type="ECO:0000313" key="6">
    <source>
        <dbReference type="Proteomes" id="UP001294444"/>
    </source>
</evidence>
<keyword evidence="1 2" id="KW-0238">DNA-binding</keyword>
<accession>A0AAJ4XJB3</accession>
<dbReference type="PANTHER" id="PTHR36911">
    <property type="entry name" value="LIM ZINC-BINDING DOMAIN-CONTAINING PROTEIN-RELATED"/>
    <property type="match status" value="1"/>
</dbReference>
<name>A0AAJ4XJB3_9BASI</name>
<evidence type="ECO:0000259" key="4">
    <source>
        <dbReference type="PROSITE" id="PS50039"/>
    </source>
</evidence>
<feature type="DNA-binding region" description="Fork-head" evidence="2">
    <location>
        <begin position="121"/>
        <end position="231"/>
    </location>
</feature>
<feature type="region of interest" description="Disordered" evidence="3">
    <location>
        <begin position="521"/>
        <end position="602"/>
    </location>
</feature>
<gene>
    <name evidence="5" type="ORF">MEPE_02292</name>
</gene>
<dbReference type="GO" id="GO:0005634">
    <property type="term" value="C:nucleus"/>
    <property type="evidence" value="ECO:0007669"/>
    <property type="project" value="UniProtKB-SubCell"/>
</dbReference>
<keyword evidence="6" id="KW-1185">Reference proteome</keyword>
<protein>
    <recommendedName>
        <fullName evidence="4">Fork-head domain-containing protein</fullName>
    </recommendedName>
</protein>
<dbReference type="InterPro" id="IPR036390">
    <property type="entry name" value="WH_DNA-bd_sf"/>
</dbReference>
<feature type="region of interest" description="Disordered" evidence="3">
    <location>
        <begin position="469"/>
        <end position="490"/>
    </location>
</feature>
<evidence type="ECO:0000256" key="2">
    <source>
        <dbReference type="PROSITE-ProRule" id="PRU00089"/>
    </source>
</evidence>
<feature type="compositionally biased region" description="Low complexity" evidence="3">
    <location>
        <begin position="633"/>
        <end position="656"/>
    </location>
</feature>
<feature type="compositionally biased region" description="Polar residues" evidence="3">
    <location>
        <begin position="478"/>
        <end position="490"/>
    </location>
</feature>
<dbReference type="Proteomes" id="UP001294444">
    <property type="component" value="Unassembled WGS sequence"/>
</dbReference>
<dbReference type="SUPFAM" id="SSF46785">
    <property type="entry name" value="Winged helix' DNA-binding domain"/>
    <property type="match status" value="1"/>
</dbReference>
<dbReference type="PANTHER" id="PTHR36911:SF1">
    <property type="entry name" value="LIM ZINC-BINDING DOMAIN-CONTAINING PROTEIN"/>
    <property type="match status" value="1"/>
</dbReference>
<evidence type="ECO:0000256" key="3">
    <source>
        <dbReference type="SAM" id="MobiDB-lite"/>
    </source>
</evidence>
<feature type="compositionally biased region" description="Gly residues" evidence="3">
    <location>
        <begin position="319"/>
        <end position="335"/>
    </location>
</feature>
<evidence type="ECO:0000256" key="1">
    <source>
        <dbReference type="ARBA" id="ARBA00023125"/>
    </source>
</evidence>
<feature type="compositionally biased region" description="Low complexity" evidence="3">
    <location>
        <begin position="568"/>
        <end position="594"/>
    </location>
</feature>
<feature type="region of interest" description="Disordered" evidence="3">
    <location>
        <begin position="226"/>
        <end position="283"/>
    </location>
</feature>
<feature type="compositionally biased region" description="Polar residues" evidence="3">
    <location>
        <begin position="233"/>
        <end position="276"/>
    </location>
</feature>
<dbReference type="InterPro" id="IPR036388">
    <property type="entry name" value="WH-like_DNA-bd_sf"/>
</dbReference>
<feature type="region of interest" description="Disordered" evidence="3">
    <location>
        <begin position="307"/>
        <end position="353"/>
    </location>
</feature>
<feature type="domain" description="Fork-head" evidence="4">
    <location>
        <begin position="121"/>
        <end position="231"/>
    </location>
</feature>
<dbReference type="GO" id="GO:0003700">
    <property type="term" value="F:DNA-binding transcription factor activity"/>
    <property type="evidence" value="ECO:0007669"/>
    <property type="project" value="InterPro"/>
</dbReference>
<feature type="compositionally biased region" description="Polar residues" evidence="3">
    <location>
        <begin position="336"/>
        <end position="353"/>
    </location>
</feature>
<reference evidence="5" key="1">
    <citation type="submission" date="2023-10" db="EMBL/GenBank/DDBJ databases">
        <authorList>
            <person name="Guldener U."/>
        </authorList>
    </citation>
    <scope>NUCLEOTIDE SEQUENCE</scope>
    <source>
        <strain evidence="5">Mp4</strain>
    </source>
</reference>